<dbReference type="Proteomes" id="UP000001542">
    <property type="component" value="Unassembled WGS sequence"/>
</dbReference>
<proteinExistence type="predicted"/>
<dbReference type="VEuPathDB" id="TrichDB:TVAGG3_0180940"/>
<gene>
    <name evidence="4" type="ORF">TVAG_111590</name>
</gene>
<dbReference type="InterPro" id="IPR036770">
    <property type="entry name" value="Ankyrin_rpt-contain_sf"/>
</dbReference>
<dbReference type="EMBL" id="DS113557">
    <property type="protein sequence ID" value="EAY01802.1"/>
    <property type="molecule type" value="Genomic_DNA"/>
</dbReference>
<protein>
    <submittedName>
        <fullName evidence="4">Uncharacterized protein</fullName>
    </submittedName>
</protein>
<dbReference type="Pfam" id="PF00023">
    <property type="entry name" value="Ank"/>
    <property type="match status" value="1"/>
</dbReference>
<feature type="repeat" description="ANK" evidence="3">
    <location>
        <begin position="65"/>
        <end position="97"/>
    </location>
</feature>
<keyword evidence="2 3" id="KW-0040">ANK repeat</keyword>
<dbReference type="AlphaFoldDB" id="A2F018"/>
<dbReference type="STRING" id="5722.A2F018"/>
<dbReference type="InParanoid" id="A2F018"/>
<evidence type="ECO:0000256" key="1">
    <source>
        <dbReference type="ARBA" id="ARBA00022737"/>
    </source>
</evidence>
<keyword evidence="5" id="KW-1185">Reference proteome</keyword>
<organism evidence="4 5">
    <name type="scientific">Trichomonas vaginalis (strain ATCC PRA-98 / G3)</name>
    <dbReference type="NCBI Taxonomy" id="412133"/>
    <lineage>
        <taxon>Eukaryota</taxon>
        <taxon>Metamonada</taxon>
        <taxon>Parabasalia</taxon>
        <taxon>Trichomonadida</taxon>
        <taxon>Trichomonadidae</taxon>
        <taxon>Trichomonas</taxon>
    </lineage>
</organism>
<dbReference type="Pfam" id="PF12796">
    <property type="entry name" value="Ank_2"/>
    <property type="match status" value="1"/>
</dbReference>
<dbReference type="eggNOG" id="KOG0504">
    <property type="taxonomic scope" value="Eukaryota"/>
</dbReference>
<dbReference type="OrthoDB" id="426293at2759"/>
<feature type="non-terminal residue" evidence="4">
    <location>
        <position position="1"/>
    </location>
</feature>
<dbReference type="PANTHER" id="PTHR24188:SF29">
    <property type="entry name" value="GH09064P"/>
    <property type="match status" value="1"/>
</dbReference>
<evidence type="ECO:0000256" key="3">
    <source>
        <dbReference type="PROSITE-ProRule" id="PRU00023"/>
    </source>
</evidence>
<dbReference type="PROSITE" id="PS50088">
    <property type="entry name" value="ANK_REPEAT"/>
    <property type="match status" value="2"/>
</dbReference>
<reference evidence="4" key="1">
    <citation type="submission" date="2006-10" db="EMBL/GenBank/DDBJ databases">
        <authorList>
            <person name="Amadeo P."/>
            <person name="Zhao Q."/>
            <person name="Wortman J."/>
            <person name="Fraser-Liggett C."/>
            <person name="Carlton J."/>
        </authorList>
    </citation>
    <scope>NUCLEOTIDE SEQUENCE</scope>
    <source>
        <strain evidence="4">G3</strain>
    </source>
</reference>
<dbReference type="PROSITE" id="PS50297">
    <property type="entry name" value="ANK_REP_REGION"/>
    <property type="match status" value="1"/>
</dbReference>
<dbReference type="PANTHER" id="PTHR24188">
    <property type="entry name" value="ANKYRIN REPEAT PROTEIN"/>
    <property type="match status" value="1"/>
</dbReference>
<dbReference type="SMART" id="SM00248">
    <property type="entry name" value="ANK"/>
    <property type="match status" value="3"/>
</dbReference>
<name>A2F018_TRIV3</name>
<keyword evidence="1" id="KW-0677">Repeat</keyword>
<evidence type="ECO:0000256" key="2">
    <source>
        <dbReference type="ARBA" id="ARBA00023043"/>
    </source>
</evidence>
<evidence type="ECO:0000313" key="5">
    <source>
        <dbReference type="Proteomes" id="UP000001542"/>
    </source>
</evidence>
<feature type="repeat" description="ANK" evidence="3">
    <location>
        <begin position="35"/>
        <end position="63"/>
    </location>
</feature>
<dbReference type="SUPFAM" id="SSF48403">
    <property type="entry name" value="Ankyrin repeat"/>
    <property type="match status" value="1"/>
</dbReference>
<dbReference type="Gene3D" id="1.25.40.20">
    <property type="entry name" value="Ankyrin repeat-containing domain"/>
    <property type="match status" value="1"/>
</dbReference>
<reference evidence="4" key="2">
    <citation type="journal article" date="2007" name="Science">
        <title>Draft genome sequence of the sexually transmitted pathogen Trichomonas vaginalis.</title>
        <authorList>
            <person name="Carlton J.M."/>
            <person name="Hirt R.P."/>
            <person name="Silva J.C."/>
            <person name="Delcher A.L."/>
            <person name="Schatz M."/>
            <person name="Zhao Q."/>
            <person name="Wortman J.R."/>
            <person name="Bidwell S.L."/>
            <person name="Alsmark U.C.M."/>
            <person name="Besteiro S."/>
            <person name="Sicheritz-Ponten T."/>
            <person name="Noel C.J."/>
            <person name="Dacks J.B."/>
            <person name="Foster P.G."/>
            <person name="Simillion C."/>
            <person name="Van de Peer Y."/>
            <person name="Miranda-Saavedra D."/>
            <person name="Barton G.J."/>
            <person name="Westrop G.D."/>
            <person name="Mueller S."/>
            <person name="Dessi D."/>
            <person name="Fiori P.L."/>
            <person name="Ren Q."/>
            <person name="Paulsen I."/>
            <person name="Zhang H."/>
            <person name="Bastida-Corcuera F.D."/>
            <person name="Simoes-Barbosa A."/>
            <person name="Brown M.T."/>
            <person name="Hayes R.D."/>
            <person name="Mukherjee M."/>
            <person name="Okumura C.Y."/>
            <person name="Schneider R."/>
            <person name="Smith A.J."/>
            <person name="Vanacova S."/>
            <person name="Villalvazo M."/>
            <person name="Haas B.J."/>
            <person name="Pertea M."/>
            <person name="Feldblyum T.V."/>
            <person name="Utterback T.R."/>
            <person name="Shu C.L."/>
            <person name="Osoegawa K."/>
            <person name="de Jong P.J."/>
            <person name="Hrdy I."/>
            <person name="Horvathova L."/>
            <person name="Zubacova Z."/>
            <person name="Dolezal P."/>
            <person name="Malik S.B."/>
            <person name="Logsdon J.M. Jr."/>
            <person name="Henze K."/>
            <person name="Gupta A."/>
            <person name="Wang C.C."/>
            <person name="Dunne R.L."/>
            <person name="Upcroft J.A."/>
            <person name="Upcroft P."/>
            <person name="White O."/>
            <person name="Salzberg S.L."/>
            <person name="Tang P."/>
            <person name="Chiu C.-H."/>
            <person name="Lee Y.-S."/>
            <person name="Embley T.M."/>
            <person name="Coombs G.H."/>
            <person name="Mottram J.C."/>
            <person name="Tachezy J."/>
            <person name="Fraser-Liggett C.M."/>
            <person name="Johnson P.J."/>
        </authorList>
    </citation>
    <scope>NUCLEOTIDE SEQUENCE [LARGE SCALE GENOMIC DNA]</scope>
    <source>
        <strain evidence="4">G3</strain>
    </source>
</reference>
<dbReference type="InterPro" id="IPR002110">
    <property type="entry name" value="Ankyrin_rpt"/>
</dbReference>
<accession>A2F018</accession>
<evidence type="ECO:0000313" key="4">
    <source>
        <dbReference type="EMBL" id="EAY01802.1"/>
    </source>
</evidence>
<sequence length="142" mass="16247">YLENPLTKACEERNLERIKSIIENGNYNVESLGLPLIFSSEYGHLEVVEYLISIGADKEAKDNFCGCTPLIWATENGHLEVVKYLISVGADKEAKNKRNVLHSFMHQWMVILKLLNILSQLEPIKKQRIKMVRLLLMLHGAL</sequence>